<dbReference type="AlphaFoldDB" id="A0A2X0WI49"/>
<keyword evidence="1" id="KW-1133">Transmembrane helix</keyword>
<reference evidence="2 3" key="1">
    <citation type="submission" date="2018-06" db="EMBL/GenBank/DDBJ databases">
        <authorList>
            <consortium name="Pathogen Informatics"/>
            <person name="Doyle S."/>
        </authorList>
    </citation>
    <scope>NUCLEOTIDE SEQUENCE [LARGE SCALE GENOMIC DNA]</scope>
    <source>
        <strain evidence="2 3">NCTC13093</strain>
    </source>
</reference>
<keyword evidence="1" id="KW-0472">Membrane</keyword>
<evidence type="ECO:0000313" key="2">
    <source>
        <dbReference type="EMBL" id="SPT70117.1"/>
    </source>
</evidence>
<proteinExistence type="predicted"/>
<gene>
    <name evidence="2" type="ORF">NCTC13093_01522</name>
</gene>
<keyword evidence="1" id="KW-0812">Transmembrane</keyword>
<dbReference type="EMBL" id="UAPV01000001">
    <property type="protein sequence ID" value="SPT70117.1"/>
    <property type="molecule type" value="Genomic_DNA"/>
</dbReference>
<dbReference type="Proteomes" id="UP000250086">
    <property type="component" value="Unassembled WGS sequence"/>
</dbReference>
<feature type="transmembrane region" description="Helical" evidence="1">
    <location>
        <begin position="71"/>
        <end position="92"/>
    </location>
</feature>
<name>A0A2X0WI49_9GAMM</name>
<sequence length="149" mass="17590">MIFKIIGKYFYRFIKAVSLSFLLIFLCDTFKFLYSYGTLSLDHAVEAAVKFVIPFLLLKDIDVDRIGNGCYFFILLLLLELAYISIYMPYIITGTIKHLIIPFIMHFSAWIGLHFFVLFYSPYWSIILFIYSVILLIRIHNKHSNHVNK</sequence>
<evidence type="ECO:0000313" key="3">
    <source>
        <dbReference type="Proteomes" id="UP000250086"/>
    </source>
</evidence>
<feature type="transmembrane region" description="Helical" evidence="1">
    <location>
        <begin position="12"/>
        <end position="34"/>
    </location>
</feature>
<organism evidence="2 3">
    <name type="scientific">Anaerobiospirillum thomasii</name>
    <dbReference type="NCBI Taxonomy" id="179995"/>
    <lineage>
        <taxon>Bacteria</taxon>
        <taxon>Pseudomonadati</taxon>
        <taxon>Pseudomonadota</taxon>
        <taxon>Gammaproteobacteria</taxon>
        <taxon>Aeromonadales</taxon>
        <taxon>Succinivibrionaceae</taxon>
        <taxon>Anaerobiospirillum</taxon>
    </lineage>
</organism>
<accession>A0A2X0WI49</accession>
<feature type="transmembrane region" description="Helical" evidence="1">
    <location>
        <begin position="123"/>
        <end position="139"/>
    </location>
</feature>
<keyword evidence="3" id="KW-1185">Reference proteome</keyword>
<evidence type="ECO:0000256" key="1">
    <source>
        <dbReference type="SAM" id="Phobius"/>
    </source>
</evidence>
<protein>
    <submittedName>
        <fullName evidence="2">Uncharacterized protein</fullName>
    </submittedName>
</protein>